<dbReference type="GO" id="GO:0046872">
    <property type="term" value="F:metal ion binding"/>
    <property type="evidence" value="ECO:0007669"/>
    <property type="project" value="UniProtKB-KW"/>
</dbReference>
<dbReference type="Gene3D" id="1.20.272.10">
    <property type="match status" value="1"/>
</dbReference>
<dbReference type="NCBIfam" id="NF005846">
    <property type="entry name" value="PRK07764.1-6"/>
    <property type="match status" value="1"/>
</dbReference>
<dbReference type="SMART" id="SM00382">
    <property type="entry name" value="AAA"/>
    <property type="match status" value="1"/>
</dbReference>
<feature type="compositionally biased region" description="Low complexity" evidence="15">
    <location>
        <begin position="538"/>
        <end position="562"/>
    </location>
</feature>
<dbReference type="Gene3D" id="3.40.50.300">
    <property type="entry name" value="P-loop containing nucleotide triphosphate hydrolases"/>
    <property type="match status" value="1"/>
</dbReference>
<dbReference type="InterPro" id="IPR022754">
    <property type="entry name" value="DNA_pol_III_gamma-3"/>
</dbReference>
<dbReference type="STRING" id="146536.AQI70_05890"/>
<feature type="compositionally biased region" description="Low complexity" evidence="15">
    <location>
        <begin position="572"/>
        <end position="593"/>
    </location>
</feature>
<protein>
    <recommendedName>
        <fullName evidence="13 14">DNA polymerase III subunit gamma/tau</fullName>
        <ecNumber evidence="2 14">2.7.7.7</ecNumber>
    </recommendedName>
</protein>
<evidence type="ECO:0000259" key="16">
    <source>
        <dbReference type="SMART" id="SM00382"/>
    </source>
</evidence>
<dbReference type="FunFam" id="1.20.272.10:FF:000003">
    <property type="entry name" value="DNA polymerase III subunit gamma/tau"/>
    <property type="match status" value="1"/>
</dbReference>
<evidence type="ECO:0000256" key="2">
    <source>
        <dbReference type="ARBA" id="ARBA00012417"/>
    </source>
</evidence>
<dbReference type="Pfam" id="PF13177">
    <property type="entry name" value="DNA_pol3_delta2"/>
    <property type="match status" value="1"/>
</dbReference>
<keyword evidence="9 14" id="KW-0067">ATP-binding</keyword>
<reference evidence="17 18" key="1">
    <citation type="submission" date="2015-10" db="EMBL/GenBank/DDBJ databases">
        <title>Draft genome sequence of Streptomyces curacoi DSM 40107, type strain for the species Streptomyces curacoi.</title>
        <authorList>
            <person name="Ruckert C."/>
            <person name="Winkler A."/>
            <person name="Kalinowski J."/>
            <person name="Kampfer P."/>
            <person name="Glaeser S."/>
        </authorList>
    </citation>
    <scope>NUCLEOTIDE SEQUENCE [LARGE SCALE GENOMIC DNA]</scope>
    <source>
        <strain evidence="17 18">DSM 40107</strain>
    </source>
</reference>
<gene>
    <name evidence="14" type="primary">dnaX</name>
    <name evidence="17" type="ORF">AQI70_05890</name>
</gene>
<evidence type="ECO:0000256" key="15">
    <source>
        <dbReference type="SAM" id="MobiDB-lite"/>
    </source>
</evidence>
<keyword evidence="5 14" id="KW-0235">DNA replication</keyword>
<dbReference type="Proteomes" id="UP000054024">
    <property type="component" value="Unassembled WGS sequence"/>
</dbReference>
<dbReference type="InterPro" id="IPR027417">
    <property type="entry name" value="P-loop_NTPase"/>
</dbReference>
<keyword evidence="3 14" id="KW-0808">Transferase</keyword>
<feature type="compositionally biased region" description="Pro residues" evidence="15">
    <location>
        <begin position="478"/>
        <end position="508"/>
    </location>
</feature>
<evidence type="ECO:0000256" key="7">
    <source>
        <dbReference type="ARBA" id="ARBA00022741"/>
    </source>
</evidence>
<dbReference type="SUPFAM" id="SSF52540">
    <property type="entry name" value="P-loop containing nucleoside triphosphate hydrolases"/>
    <property type="match status" value="1"/>
</dbReference>
<dbReference type="PANTHER" id="PTHR11669">
    <property type="entry name" value="REPLICATION FACTOR C / DNA POLYMERASE III GAMMA-TAU SUBUNIT"/>
    <property type="match status" value="1"/>
</dbReference>
<dbReference type="Pfam" id="PF22608">
    <property type="entry name" value="DNAX_ATPase_lid"/>
    <property type="match status" value="1"/>
</dbReference>
<dbReference type="GO" id="GO:0003677">
    <property type="term" value="F:DNA binding"/>
    <property type="evidence" value="ECO:0007669"/>
    <property type="project" value="InterPro"/>
</dbReference>
<feature type="compositionally biased region" description="Gly residues" evidence="15">
    <location>
        <begin position="437"/>
        <end position="446"/>
    </location>
</feature>
<evidence type="ECO:0000256" key="11">
    <source>
        <dbReference type="ARBA" id="ARBA00037724"/>
    </source>
</evidence>
<dbReference type="GO" id="GO:0003887">
    <property type="term" value="F:DNA-directed DNA polymerase activity"/>
    <property type="evidence" value="ECO:0007669"/>
    <property type="project" value="UniProtKB-KW"/>
</dbReference>
<evidence type="ECO:0000256" key="14">
    <source>
        <dbReference type="RuleBase" id="RU364063"/>
    </source>
</evidence>
<feature type="region of interest" description="Disordered" evidence="15">
    <location>
        <begin position="673"/>
        <end position="780"/>
    </location>
</feature>
<evidence type="ECO:0000256" key="5">
    <source>
        <dbReference type="ARBA" id="ARBA00022705"/>
    </source>
</evidence>
<keyword evidence="7 14" id="KW-0547">Nucleotide-binding</keyword>
<dbReference type="RefSeq" id="WP_062145226.1">
    <property type="nucleotide sequence ID" value="NZ_KQ947985.1"/>
</dbReference>
<feature type="compositionally biased region" description="Low complexity" evidence="15">
    <location>
        <begin position="447"/>
        <end position="477"/>
    </location>
</feature>
<dbReference type="GO" id="GO:0009360">
    <property type="term" value="C:DNA polymerase III complex"/>
    <property type="evidence" value="ECO:0007669"/>
    <property type="project" value="InterPro"/>
</dbReference>
<evidence type="ECO:0000313" key="18">
    <source>
        <dbReference type="Proteomes" id="UP000054024"/>
    </source>
</evidence>
<accession>A0A117PHH9</accession>
<evidence type="ECO:0000256" key="3">
    <source>
        <dbReference type="ARBA" id="ARBA00022679"/>
    </source>
</evidence>
<dbReference type="InterPro" id="IPR003593">
    <property type="entry name" value="AAA+_ATPase"/>
</dbReference>
<dbReference type="InterPro" id="IPR008921">
    <property type="entry name" value="DNA_pol3_clamp-load_cplx_C"/>
</dbReference>
<feature type="domain" description="AAA+ ATPase" evidence="16">
    <location>
        <begin position="37"/>
        <end position="181"/>
    </location>
</feature>
<feature type="region of interest" description="Disordered" evidence="15">
    <location>
        <begin position="431"/>
        <end position="593"/>
    </location>
</feature>
<evidence type="ECO:0000256" key="10">
    <source>
        <dbReference type="ARBA" id="ARBA00022932"/>
    </source>
</evidence>
<dbReference type="GO" id="GO:0005524">
    <property type="term" value="F:ATP binding"/>
    <property type="evidence" value="ECO:0007669"/>
    <property type="project" value="UniProtKB-KW"/>
</dbReference>
<evidence type="ECO:0000256" key="6">
    <source>
        <dbReference type="ARBA" id="ARBA00022723"/>
    </source>
</evidence>
<name>A0A117PHH9_9ACTN</name>
<evidence type="ECO:0000256" key="1">
    <source>
        <dbReference type="ARBA" id="ARBA00006360"/>
    </source>
</evidence>
<keyword evidence="4 14" id="KW-0548">Nucleotidyltransferase</keyword>
<keyword evidence="10 14" id="KW-0239">DNA-directed DNA polymerase</keyword>
<dbReference type="SUPFAM" id="SSF48019">
    <property type="entry name" value="post-AAA+ oligomerization domain-like"/>
    <property type="match status" value="1"/>
</dbReference>
<feature type="compositionally biased region" description="Gly residues" evidence="15">
    <location>
        <begin position="686"/>
        <end position="713"/>
    </location>
</feature>
<dbReference type="InterPro" id="IPR045085">
    <property type="entry name" value="HLD_clamp_pol_III_gamma_tau"/>
</dbReference>
<dbReference type="InterPro" id="IPR050238">
    <property type="entry name" value="DNA_Rep/Repair_Clamp_Loader"/>
</dbReference>
<feature type="compositionally biased region" description="Pro residues" evidence="15">
    <location>
        <begin position="728"/>
        <end position="757"/>
    </location>
</feature>
<proteinExistence type="inferred from homology"/>
<dbReference type="FunFam" id="3.40.50.300:FF:000014">
    <property type="entry name" value="DNA polymerase III subunit gamma/tau"/>
    <property type="match status" value="1"/>
</dbReference>
<dbReference type="PANTHER" id="PTHR11669:SF0">
    <property type="entry name" value="PROTEIN STICHEL-LIKE 2"/>
    <property type="match status" value="1"/>
</dbReference>
<organism evidence="17 18">
    <name type="scientific">Streptomyces curacoi</name>
    <dbReference type="NCBI Taxonomy" id="146536"/>
    <lineage>
        <taxon>Bacteria</taxon>
        <taxon>Bacillati</taxon>
        <taxon>Actinomycetota</taxon>
        <taxon>Actinomycetes</taxon>
        <taxon>Kitasatosporales</taxon>
        <taxon>Streptomycetaceae</taxon>
        <taxon>Streptomyces</taxon>
    </lineage>
</organism>
<dbReference type="EC" id="2.7.7.7" evidence="2 14"/>
<dbReference type="AlphaFoldDB" id="A0A117PHH9"/>
<comment type="catalytic activity">
    <reaction evidence="12 14">
        <text>DNA(n) + a 2'-deoxyribonucleoside 5'-triphosphate = DNA(n+1) + diphosphate</text>
        <dbReference type="Rhea" id="RHEA:22508"/>
        <dbReference type="Rhea" id="RHEA-COMP:17339"/>
        <dbReference type="Rhea" id="RHEA-COMP:17340"/>
        <dbReference type="ChEBI" id="CHEBI:33019"/>
        <dbReference type="ChEBI" id="CHEBI:61560"/>
        <dbReference type="ChEBI" id="CHEBI:173112"/>
        <dbReference type="EC" id="2.7.7.7"/>
    </reaction>
</comment>
<comment type="subunit">
    <text evidence="14">DNA polymerase III contains a core (composed of alpha, epsilon and theta chains) that associates with a tau subunit. This core dimerizes to form the POLIII' complex. PolIII' associates with the gamma complex (composed of gamma, delta, delta', psi and chi chains) and with the beta chain to form the complete DNA polymerase III complex.</text>
</comment>
<dbReference type="Gene3D" id="1.10.8.60">
    <property type="match status" value="1"/>
</dbReference>
<evidence type="ECO:0000256" key="13">
    <source>
        <dbReference type="ARBA" id="ARBA00074577"/>
    </source>
</evidence>
<dbReference type="CDD" id="cd18137">
    <property type="entry name" value="HLD_clamp_pol_III_gamma_tau"/>
    <property type="match status" value="1"/>
</dbReference>
<keyword evidence="8" id="KW-0862">Zinc</keyword>
<dbReference type="EMBL" id="LMWJ01000004">
    <property type="protein sequence ID" value="KUM79731.1"/>
    <property type="molecule type" value="Genomic_DNA"/>
</dbReference>
<evidence type="ECO:0000256" key="4">
    <source>
        <dbReference type="ARBA" id="ARBA00022695"/>
    </source>
</evidence>
<sequence>MSSLALYRRYRPESFAEVIGQEHVTDPLQQALRNNRVNHAYLFSGPRGCGKTTSARILARCLNCEKGPTPTPCGECQSCRDLARNGPGSIDVIEIDAASHGGVDDARELREKAFFGPAGSRYKIYIIDEAHMVTSAGFNALLKVVEEPPEHLKFIFATTEPEKVIGTIRSRTHHYPFRLVPPGTLRDYLADVCGRENIPVEDGVLPLVVRAGGGSVRDSMSVMDQLLAGAGEEGVTYAMATSLLGYTDGSLLDSVVEAFATGDGAAAFEVVDRVIEGGNDPRRFVADLLERLRDLVILAAVPDAAEKGLIDAPVDVLERMQAQAGTFGAAELSRAADLVNAGLTEMRGATSPRLQLELICARVLLPAAYGDERSLQARLDRLERGVNFSAGGGMPAMGYVPGPDAHGGAAAAPVPPGGGAAAARAAVRAAGAPSGDTTGGGGGGTAAGAVPAGQGAPMGQAPSAPSAPGDSPQSGQRPQPPQAPPAQPPAQPPTPAPAPTPTPTPTPAPAAASQQAPSASAPGAWPTAAPAGGGRRPGGWPTATPAGGGAQPPAASSGAPAPASAPAPAPQPAATAPAPTAAPASAYAPPSGGLDPRMLWPNILEAVKNRRRFTWILLSQNAQVAGFDGTTLQLGFVNAGARDNFASSGSEDVLRQALAEQFNVQWKIEAIVDPSGGGSAPPPGGGSPGFGGGGGGGGAYGGGGAGGYGGGGTPAQRPAPPQQTRTAPTPPPGASAPSAAPAPAPRPSSAPAPPSAPPVALEDDIPEDDDPDLNESALSGHELIVRELGATVVEEFMNE</sequence>
<dbReference type="Pfam" id="PF12169">
    <property type="entry name" value="DNA_pol3_gamma3"/>
    <property type="match status" value="1"/>
</dbReference>
<dbReference type="InterPro" id="IPR012763">
    <property type="entry name" value="DNA_pol_III_sug/sutau_N"/>
</dbReference>
<comment type="similarity">
    <text evidence="1 14">Belongs to the DnaX/STICHEL family.</text>
</comment>
<comment type="function">
    <text evidence="11 14">DNA polymerase III is a complex, multichain enzyme responsible for most of the replicative synthesis in bacteria. This DNA polymerase also exhibits 3' to 5' exonuclease activity.</text>
</comment>
<dbReference type="GO" id="GO:0006261">
    <property type="term" value="P:DNA-templated DNA replication"/>
    <property type="evidence" value="ECO:0007669"/>
    <property type="project" value="TreeGrafter"/>
</dbReference>
<comment type="caution">
    <text evidence="17">The sequence shown here is derived from an EMBL/GenBank/DDBJ whole genome shotgun (WGS) entry which is preliminary data.</text>
</comment>
<feature type="compositionally biased region" description="Low complexity" evidence="15">
    <location>
        <begin position="509"/>
        <end position="530"/>
    </location>
</feature>
<feature type="compositionally biased region" description="Acidic residues" evidence="15">
    <location>
        <begin position="761"/>
        <end position="773"/>
    </location>
</feature>
<dbReference type="NCBIfam" id="TIGR02397">
    <property type="entry name" value="dnaX_nterm"/>
    <property type="match status" value="1"/>
</dbReference>
<dbReference type="CDD" id="cd00009">
    <property type="entry name" value="AAA"/>
    <property type="match status" value="1"/>
</dbReference>
<keyword evidence="6" id="KW-0479">Metal-binding</keyword>
<evidence type="ECO:0000256" key="12">
    <source>
        <dbReference type="ARBA" id="ARBA00049244"/>
    </source>
</evidence>
<dbReference type="OrthoDB" id="9810148at2"/>
<evidence type="ECO:0000313" key="17">
    <source>
        <dbReference type="EMBL" id="KUM79731.1"/>
    </source>
</evidence>
<evidence type="ECO:0000256" key="8">
    <source>
        <dbReference type="ARBA" id="ARBA00022833"/>
    </source>
</evidence>
<evidence type="ECO:0000256" key="9">
    <source>
        <dbReference type="ARBA" id="ARBA00022840"/>
    </source>
</evidence>
<keyword evidence="18" id="KW-1185">Reference proteome</keyword>